<keyword evidence="3" id="KW-0029">Amino-acid transport</keyword>
<evidence type="ECO:0000259" key="5">
    <source>
        <dbReference type="Pfam" id="PF13458"/>
    </source>
</evidence>
<name>A0A840VLV5_9PROT</name>
<sequence length="401" mass="40336">MPQAPLNAGPPAQLAPSAASSAPNAYGRTSGNVLLLAPLTGNLAPVGQALVNAAKLAFPANGAPALDVRDTGGTPQGAVAAAQAGLAAGDGIIIGPLTSAETQAVAPIAHSAGVNVLAFTNDGTAASPGVWPLGITPAQQVQRVLRVAADSGRTQLAALLPDNDFGHHLSDAISAQASELGEPAAQITFYQPGFSNVNQAVEQLSDFSNRGQGLMNQIKHAQDLGTAAGRAQADKLRHQQIPPPSFNALFIGATDANTLAEMANFLPYYDVTPPQVQFLGPALWANIAPQMANQSVLVGALYAAPDPAASAAFDAKYQSAYGAAPPAIADVAFDAAAMAKLAAGEGGYTSSVLTAPSGFTGTNGVLVLHPDGTVKRGLAVFSVQPGQPTITSPAPSSLNQP</sequence>
<organism evidence="6 7">
    <name type="scientific">Acidocella aromatica</name>
    <dbReference type="NCBI Taxonomy" id="1303579"/>
    <lineage>
        <taxon>Bacteria</taxon>
        <taxon>Pseudomonadati</taxon>
        <taxon>Pseudomonadota</taxon>
        <taxon>Alphaproteobacteria</taxon>
        <taxon>Acetobacterales</taxon>
        <taxon>Acidocellaceae</taxon>
        <taxon>Acidocella</taxon>
    </lineage>
</organism>
<keyword evidence="2" id="KW-0732">Signal</keyword>
<dbReference type="SUPFAM" id="SSF53822">
    <property type="entry name" value="Periplasmic binding protein-like I"/>
    <property type="match status" value="1"/>
</dbReference>
<dbReference type="InterPro" id="IPR028081">
    <property type="entry name" value="Leu-bd"/>
</dbReference>
<accession>A0A840VLV5</accession>
<dbReference type="InterPro" id="IPR028082">
    <property type="entry name" value="Peripla_BP_I"/>
</dbReference>
<comment type="similarity">
    <text evidence="1">Belongs to the leucine-binding protein family.</text>
</comment>
<dbReference type="Gene3D" id="3.40.50.2300">
    <property type="match status" value="3"/>
</dbReference>
<dbReference type="Proteomes" id="UP000553706">
    <property type="component" value="Unassembled WGS sequence"/>
</dbReference>
<comment type="caution">
    <text evidence="6">The sequence shown here is derived from an EMBL/GenBank/DDBJ whole genome shotgun (WGS) entry which is preliminary data.</text>
</comment>
<evidence type="ECO:0000256" key="2">
    <source>
        <dbReference type="ARBA" id="ARBA00022729"/>
    </source>
</evidence>
<dbReference type="PANTHER" id="PTHR30483:SF6">
    <property type="entry name" value="PERIPLASMIC BINDING PROTEIN OF ABC TRANSPORTER FOR NATURAL AMINO ACIDS"/>
    <property type="match status" value="1"/>
</dbReference>
<dbReference type="PANTHER" id="PTHR30483">
    <property type="entry name" value="LEUCINE-SPECIFIC-BINDING PROTEIN"/>
    <property type="match status" value="1"/>
</dbReference>
<evidence type="ECO:0000256" key="4">
    <source>
        <dbReference type="SAM" id="MobiDB-lite"/>
    </source>
</evidence>
<keyword evidence="3" id="KW-0813">Transport</keyword>
<gene>
    <name evidence="6" type="ORF">HNP71_000688</name>
</gene>
<dbReference type="RefSeq" id="WP_343062196.1">
    <property type="nucleotide sequence ID" value="NZ_JACHFJ010000002.1"/>
</dbReference>
<feature type="domain" description="Leucine-binding protein" evidence="5">
    <location>
        <begin position="35"/>
        <end position="347"/>
    </location>
</feature>
<dbReference type="GO" id="GO:0006865">
    <property type="term" value="P:amino acid transport"/>
    <property type="evidence" value="ECO:0007669"/>
    <property type="project" value="UniProtKB-KW"/>
</dbReference>
<evidence type="ECO:0000256" key="1">
    <source>
        <dbReference type="ARBA" id="ARBA00010062"/>
    </source>
</evidence>
<protein>
    <submittedName>
        <fullName evidence="6">ABC-type branched-subunit amino acid transport system substrate-binding protein</fullName>
    </submittedName>
</protein>
<feature type="compositionally biased region" description="Low complexity" evidence="4">
    <location>
        <begin position="9"/>
        <end position="23"/>
    </location>
</feature>
<feature type="region of interest" description="Disordered" evidence="4">
    <location>
        <begin position="1"/>
        <end position="23"/>
    </location>
</feature>
<evidence type="ECO:0000313" key="7">
    <source>
        <dbReference type="Proteomes" id="UP000553706"/>
    </source>
</evidence>
<keyword evidence="7" id="KW-1185">Reference proteome</keyword>
<dbReference type="AlphaFoldDB" id="A0A840VLV5"/>
<dbReference type="InterPro" id="IPR051010">
    <property type="entry name" value="BCAA_transport"/>
</dbReference>
<dbReference type="Pfam" id="PF13458">
    <property type="entry name" value="Peripla_BP_6"/>
    <property type="match status" value="1"/>
</dbReference>
<evidence type="ECO:0000313" key="6">
    <source>
        <dbReference type="EMBL" id="MBB5372450.1"/>
    </source>
</evidence>
<dbReference type="EMBL" id="JACHFJ010000002">
    <property type="protein sequence ID" value="MBB5372450.1"/>
    <property type="molecule type" value="Genomic_DNA"/>
</dbReference>
<evidence type="ECO:0000256" key="3">
    <source>
        <dbReference type="ARBA" id="ARBA00022970"/>
    </source>
</evidence>
<reference evidence="6 7" key="1">
    <citation type="submission" date="2020-08" db="EMBL/GenBank/DDBJ databases">
        <title>Genomic Encyclopedia of Type Strains, Phase IV (KMG-IV): sequencing the most valuable type-strain genomes for metagenomic binning, comparative biology and taxonomic classification.</title>
        <authorList>
            <person name="Goeker M."/>
        </authorList>
    </citation>
    <scope>NUCLEOTIDE SEQUENCE [LARGE SCALE GENOMIC DNA]</scope>
    <source>
        <strain evidence="6 7">DSM 27026</strain>
    </source>
</reference>
<dbReference type="CDD" id="cd06339">
    <property type="entry name" value="PBP1_YraM_LppC_lipoprotein-like"/>
    <property type="match status" value="1"/>
</dbReference>
<proteinExistence type="inferred from homology"/>